<feature type="region of interest" description="Disordered" evidence="1">
    <location>
        <begin position="134"/>
        <end position="164"/>
    </location>
</feature>
<name>A0A8H8R8U5_9HELO</name>
<evidence type="ECO:0000256" key="2">
    <source>
        <dbReference type="SAM" id="Phobius"/>
    </source>
</evidence>
<dbReference type="Proteomes" id="UP000431533">
    <property type="component" value="Unassembled WGS sequence"/>
</dbReference>
<feature type="region of interest" description="Disordered" evidence="1">
    <location>
        <begin position="252"/>
        <end position="273"/>
    </location>
</feature>
<dbReference type="AlphaFoldDB" id="A0A8H8R8U5"/>
<feature type="compositionally biased region" description="Low complexity" evidence="1">
    <location>
        <begin position="441"/>
        <end position="452"/>
    </location>
</feature>
<feature type="compositionally biased region" description="Basic and acidic residues" evidence="1">
    <location>
        <begin position="65"/>
        <end position="85"/>
    </location>
</feature>
<evidence type="ECO:0000313" key="3">
    <source>
        <dbReference type="EMBL" id="TVY29811.1"/>
    </source>
</evidence>
<feature type="transmembrane region" description="Helical" evidence="2">
    <location>
        <begin position="602"/>
        <end position="620"/>
    </location>
</feature>
<gene>
    <name evidence="3" type="ORF">LHYA1_G002042</name>
</gene>
<keyword evidence="2" id="KW-0812">Transmembrane</keyword>
<feature type="region of interest" description="Disordered" evidence="1">
    <location>
        <begin position="45"/>
        <end position="89"/>
    </location>
</feature>
<dbReference type="RefSeq" id="XP_031008598.1">
    <property type="nucleotide sequence ID" value="XM_031147020.1"/>
</dbReference>
<feature type="region of interest" description="Disordered" evidence="1">
    <location>
        <begin position="397"/>
        <end position="495"/>
    </location>
</feature>
<reference evidence="3 4" key="1">
    <citation type="submission" date="2018-05" db="EMBL/GenBank/DDBJ databases">
        <title>Genome sequencing and assembly of the regulated plant pathogen Lachnellula willkommii and related sister species for the development of diagnostic species identification markers.</title>
        <authorList>
            <person name="Giroux E."/>
            <person name="Bilodeau G."/>
        </authorList>
    </citation>
    <scope>NUCLEOTIDE SEQUENCE [LARGE SCALE GENOMIC DNA]</scope>
    <source>
        <strain evidence="3 4">CBS 185.66</strain>
    </source>
</reference>
<evidence type="ECO:0000313" key="4">
    <source>
        <dbReference type="Proteomes" id="UP000431533"/>
    </source>
</evidence>
<evidence type="ECO:0000256" key="1">
    <source>
        <dbReference type="SAM" id="MobiDB-lite"/>
    </source>
</evidence>
<dbReference type="EMBL" id="QGMH01000014">
    <property type="protein sequence ID" value="TVY29811.1"/>
    <property type="molecule type" value="Genomic_DNA"/>
</dbReference>
<protein>
    <submittedName>
        <fullName evidence="3">Uncharacterized protein</fullName>
    </submittedName>
</protein>
<organism evidence="3 4">
    <name type="scientific">Lachnellula hyalina</name>
    <dbReference type="NCBI Taxonomy" id="1316788"/>
    <lineage>
        <taxon>Eukaryota</taxon>
        <taxon>Fungi</taxon>
        <taxon>Dikarya</taxon>
        <taxon>Ascomycota</taxon>
        <taxon>Pezizomycotina</taxon>
        <taxon>Leotiomycetes</taxon>
        <taxon>Helotiales</taxon>
        <taxon>Lachnaceae</taxon>
        <taxon>Lachnellula</taxon>
    </lineage>
</organism>
<proteinExistence type="predicted"/>
<feature type="region of interest" description="Disordered" evidence="1">
    <location>
        <begin position="188"/>
        <end position="214"/>
    </location>
</feature>
<keyword evidence="4" id="KW-1185">Reference proteome</keyword>
<dbReference type="OrthoDB" id="5395975at2759"/>
<comment type="caution">
    <text evidence="3">The sequence shown here is derived from an EMBL/GenBank/DDBJ whole genome shotgun (WGS) entry which is preliminary data.</text>
</comment>
<feature type="compositionally biased region" description="Polar residues" evidence="1">
    <location>
        <begin position="468"/>
        <end position="495"/>
    </location>
</feature>
<accession>A0A8H8R8U5</accession>
<feature type="compositionally biased region" description="Low complexity" evidence="1">
    <location>
        <begin position="196"/>
        <end position="206"/>
    </location>
</feature>
<keyword evidence="2" id="KW-0472">Membrane</keyword>
<dbReference type="GeneID" id="41982240"/>
<sequence>MVNPSDVEILVHITAPSRGPDDARYRALAHAYLDFEPTRRHRIETDAPIGMEGMGEEEAQNQLQEELHQSTQEGRESEASYRPDEESAPSRAAFPYEYQHAPGFSQSLTSPQLSFDSVLDSPVFRPPNTWQQRLSQYDGSQEEEDSGNPWSKAPSTIADSQPENDRSMAAIASPATMLELILQQIDTSDETSLGETTSQRSSRSTRYGSHAIASSQDRLGGITVSKMASSSPMPVIEEFHLGSVIQVARTSSADQMTNERTAEAHTSFPTNKTIDSGAQMLPAISVNGISGTPSPALPRARPERYQTRSSSQSFGSVVPATSTPIISSSGREIRNEENDPVEASCSQLEVPATSTHGMISFPLSEDVSKMQSSVQIQSFEREIPPTATAPIIARFVQSATPQKQHKSTLESQTNLPPAMQEPNLQLKRKWPETIPESENVSSSAPATASSKSFPGSLRPQKRQHRDIGSSQSATTSVRIPLSDTTNISMNLPPSSQSISPWADKLEIRPGIPITASTDLTPEMLITPDLSLLAFKMRTASLFRPAHQSRDLRPMERGYWLVNCEMWSTQVRADTWKRLGDFVGKSRVGWGVWCVRDEQCSMIRVYCWGVIVGHIYLLLVLSSGNKMNRTRASWIGGDGEPLIKMP</sequence>
<keyword evidence="2" id="KW-1133">Transmembrane helix</keyword>